<feature type="transmembrane region" description="Helical" evidence="5">
    <location>
        <begin position="151"/>
        <end position="170"/>
    </location>
</feature>
<feature type="transmembrane region" description="Helical" evidence="5">
    <location>
        <begin position="122"/>
        <end position="145"/>
    </location>
</feature>
<comment type="caution">
    <text evidence="7">The sequence shown here is derived from an EMBL/GenBank/DDBJ whole genome shotgun (WGS) entry which is preliminary data.</text>
</comment>
<reference evidence="7" key="1">
    <citation type="submission" date="2021-06" db="EMBL/GenBank/DDBJ databases">
        <authorList>
            <person name="Kallberg Y."/>
            <person name="Tangrot J."/>
            <person name="Rosling A."/>
        </authorList>
    </citation>
    <scope>NUCLEOTIDE SEQUENCE</scope>
    <source>
        <strain evidence="7">UK204</strain>
    </source>
</reference>
<dbReference type="InterPro" id="IPR012404">
    <property type="entry name" value="UCP036436"/>
</dbReference>
<dbReference type="Pfam" id="PF04142">
    <property type="entry name" value="Nuc_sug_transp"/>
    <property type="match status" value="1"/>
</dbReference>
<feature type="transmembrane region" description="Helical" evidence="5">
    <location>
        <begin position="246"/>
        <end position="266"/>
    </location>
</feature>
<comment type="subcellular location">
    <subcellularLocation>
        <location evidence="1">Membrane</location>
        <topology evidence="1">Multi-pass membrane protein</topology>
    </subcellularLocation>
</comment>
<feature type="signal peptide" evidence="6">
    <location>
        <begin position="1"/>
        <end position="20"/>
    </location>
</feature>
<feature type="transmembrane region" description="Helical" evidence="5">
    <location>
        <begin position="50"/>
        <end position="69"/>
    </location>
</feature>
<dbReference type="GO" id="GO:0015165">
    <property type="term" value="F:pyrimidine nucleotide-sugar transmembrane transporter activity"/>
    <property type="evidence" value="ECO:0007669"/>
    <property type="project" value="InterPro"/>
</dbReference>
<dbReference type="PANTHER" id="PTHR13146">
    <property type="match status" value="1"/>
</dbReference>
<dbReference type="InterPro" id="IPR037185">
    <property type="entry name" value="EmrE-like"/>
</dbReference>
<keyword evidence="2 5" id="KW-0812">Transmembrane</keyword>
<evidence type="ECO:0000256" key="2">
    <source>
        <dbReference type="ARBA" id="ARBA00022692"/>
    </source>
</evidence>
<name>A0A9N8WHH2_9GLOM</name>
<keyword evidence="6" id="KW-0732">Signal</keyword>
<evidence type="ECO:0000256" key="6">
    <source>
        <dbReference type="SAM" id="SignalP"/>
    </source>
</evidence>
<organism evidence="7 8">
    <name type="scientific">Funneliformis caledonium</name>
    <dbReference type="NCBI Taxonomy" id="1117310"/>
    <lineage>
        <taxon>Eukaryota</taxon>
        <taxon>Fungi</taxon>
        <taxon>Fungi incertae sedis</taxon>
        <taxon>Mucoromycota</taxon>
        <taxon>Glomeromycotina</taxon>
        <taxon>Glomeromycetes</taxon>
        <taxon>Glomerales</taxon>
        <taxon>Glomeraceae</taxon>
        <taxon>Funneliformis</taxon>
    </lineage>
</organism>
<protein>
    <submittedName>
        <fullName evidence="7">16101_t:CDS:1</fullName>
    </submittedName>
</protein>
<dbReference type="InterPro" id="IPR007271">
    <property type="entry name" value="Nuc_sug_transpt"/>
</dbReference>
<evidence type="ECO:0000256" key="5">
    <source>
        <dbReference type="SAM" id="Phobius"/>
    </source>
</evidence>
<accession>A0A9N8WHH2</accession>
<evidence type="ECO:0000313" key="8">
    <source>
        <dbReference type="Proteomes" id="UP000789570"/>
    </source>
</evidence>
<evidence type="ECO:0000256" key="4">
    <source>
        <dbReference type="ARBA" id="ARBA00023136"/>
    </source>
</evidence>
<keyword evidence="3 5" id="KW-1133">Transmembrane helix</keyword>
<evidence type="ECO:0000256" key="3">
    <source>
        <dbReference type="ARBA" id="ARBA00022989"/>
    </source>
</evidence>
<gene>
    <name evidence="7" type="ORF">FCALED_LOCUS2887</name>
</gene>
<keyword evidence="8" id="KW-1185">Reference proteome</keyword>
<sequence length="430" mass="48241">MGSKTLLLTMGMLISGVCNTILNKYQDMTCVKDCDNKNPEYFEQPVWQTFNMFVGETMCFILVYAILVWEYHQTRRYAPLGPDGTVTDGSEEITVVAEDDEVIKVDDDEFHGATEELTGWRVFLFCLPTLCDICGTTLMNVGLIYTSASVYQMLRGAVVLFTGCFSVLFLRRHLYAYHWFSLFLVVLGVSIVGMSSILFPSVKVLGTIGNLSVNETEIISSTDPTHSIIITDSNSAYDNNNSSTDALIGVFFVLFAQIFTASQFVIEEKIMERYRVKPLRAVGLEGIFGLLTVLFGATILYFVIGIHHPDGYFDIPAGWNQIISFEQIWITGIAICFSIAFFNFFGLSVTRRLSATARSTIDTSRIVLVWTVSLFLGWESFSWLQVIGFIILVLGTFTFNNVISPPPCFSVPTPDSQEVRPLLPEDHEHR</sequence>
<dbReference type="GO" id="GO:0000139">
    <property type="term" value="C:Golgi membrane"/>
    <property type="evidence" value="ECO:0007669"/>
    <property type="project" value="InterPro"/>
</dbReference>
<evidence type="ECO:0000313" key="7">
    <source>
        <dbReference type="EMBL" id="CAG8484560.1"/>
    </source>
</evidence>
<feature type="transmembrane region" description="Helical" evidence="5">
    <location>
        <begin position="328"/>
        <end position="347"/>
    </location>
</feature>
<dbReference type="EMBL" id="CAJVPQ010000473">
    <property type="protein sequence ID" value="CAG8484560.1"/>
    <property type="molecule type" value="Genomic_DNA"/>
</dbReference>
<feature type="transmembrane region" description="Helical" evidence="5">
    <location>
        <begin position="177"/>
        <end position="199"/>
    </location>
</feature>
<dbReference type="Proteomes" id="UP000789570">
    <property type="component" value="Unassembled WGS sequence"/>
</dbReference>
<dbReference type="SUPFAM" id="SSF103481">
    <property type="entry name" value="Multidrug resistance efflux transporter EmrE"/>
    <property type="match status" value="1"/>
</dbReference>
<dbReference type="OrthoDB" id="29773at2759"/>
<feature type="chain" id="PRO_5040478445" evidence="6">
    <location>
        <begin position="21"/>
        <end position="430"/>
    </location>
</feature>
<feature type="transmembrane region" description="Helical" evidence="5">
    <location>
        <begin position="287"/>
        <end position="308"/>
    </location>
</feature>
<proteinExistence type="predicted"/>
<dbReference type="PIRSF" id="PIRSF036436">
    <property type="entry name" value="UCP036436"/>
    <property type="match status" value="1"/>
</dbReference>
<feature type="transmembrane region" description="Helical" evidence="5">
    <location>
        <begin position="367"/>
        <end position="397"/>
    </location>
</feature>
<keyword evidence="4 5" id="KW-0472">Membrane</keyword>
<evidence type="ECO:0000256" key="1">
    <source>
        <dbReference type="ARBA" id="ARBA00004141"/>
    </source>
</evidence>
<dbReference type="AlphaFoldDB" id="A0A9N8WHH2"/>
<dbReference type="PANTHER" id="PTHR13146:SF0">
    <property type="entry name" value="SOLUTE CARRIER FAMILY 35 MEMBER F6"/>
    <property type="match status" value="1"/>
</dbReference>